<dbReference type="Proteomes" id="UP000009882">
    <property type="component" value="Unassembled WGS sequence"/>
</dbReference>
<sequence length="98" mass="10891">MSFGVGVGDLLSILTLAHKLRRDFVDAPRQFNSISRECVDTNIGHEPGTDVFRSSRVRGLANVLQDVDVQLLGHESNGRQQKQLGDLGHSCMMLWKNT</sequence>
<dbReference type="InParanoid" id="K9GCK5"/>
<evidence type="ECO:0000313" key="1">
    <source>
        <dbReference type="EMBL" id="EKV18834.1"/>
    </source>
</evidence>
<comment type="caution">
    <text evidence="1">The sequence shown here is derived from an EMBL/GenBank/DDBJ whole genome shotgun (WGS) entry which is preliminary data.</text>
</comment>
<gene>
    <name evidence="1" type="ORF">PDIG_07070</name>
</gene>
<dbReference type="AlphaFoldDB" id="K9GCK5"/>
<accession>K9GCK5</accession>
<dbReference type="EMBL" id="AKCT01000031">
    <property type="protein sequence ID" value="EKV18834.1"/>
    <property type="molecule type" value="Genomic_DNA"/>
</dbReference>
<organism evidence="1 2">
    <name type="scientific">Penicillium digitatum (strain PHI26 / CECT 20796)</name>
    <name type="common">Green mold</name>
    <dbReference type="NCBI Taxonomy" id="1170229"/>
    <lineage>
        <taxon>Eukaryota</taxon>
        <taxon>Fungi</taxon>
        <taxon>Dikarya</taxon>
        <taxon>Ascomycota</taxon>
        <taxon>Pezizomycotina</taxon>
        <taxon>Eurotiomycetes</taxon>
        <taxon>Eurotiomycetidae</taxon>
        <taxon>Eurotiales</taxon>
        <taxon>Aspergillaceae</taxon>
        <taxon>Penicillium</taxon>
    </lineage>
</organism>
<evidence type="ECO:0000313" key="2">
    <source>
        <dbReference type="Proteomes" id="UP000009882"/>
    </source>
</evidence>
<proteinExistence type="predicted"/>
<name>K9GCK5_PEND2</name>
<protein>
    <submittedName>
        <fullName evidence="1">Uncharacterized protein</fullName>
    </submittedName>
</protein>
<dbReference type="STRING" id="1170229.K9GCK5"/>
<reference evidence="2" key="1">
    <citation type="journal article" date="2012" name="BMC Genomics">
        <title>Genome sequence of the necrotrophic fungus Penicillium digitatum, the main postharvest pathogen of citrus.</title>
        <authorList>
            <person name="Marcet-Houben M."/>
            <person name="Ballester A.-R."/>
            <person name="de la Fuente B."/>
            <person name="Harries E."/>
            <person name="Marcos J.F."/>
            <person name="Gonzalez-Candelas L."/>
            <person name="Gabaldon T."/>
        </authorList>
    </citation>
    <scope>NUCLEOTIDE SEQUENCE [LARGE SCALE GENOMIC DNA]</scope>
    <source>
        <strain evidence="2">PHI26 / CECT 20796</strain>
    </source>
</reference>
<dbReference type="HOGENOM" id="CLU_2334286_0_0_1"/>
<keyword evidence="2" id="KW-1185">Reference proteome</keyword>